<dbReference type="SUPFAM" id="SSF53756">
    <property type="entry name" value="UDP-Glycosyltransferase/glycogen phosphorylase"/>
    <property type="match status" value="1"/>
</dbReference>
<feature type="domain" description="Glycosyl transferase family 1" evidence="1">
    <location>
        <begin position="191"/>
        <end position="354"/>
    </location>
</feature>
<evidence type="ECO:0000259" key="1">
    <source>
        <dbReference type="Pfam" id="PF00534"/>
    </source>
</evidence>
<dbReference type="RefSeq" id="WP_190550787.1">
    <property type="nucleotide sequence ID" value="NZ_CAWPNO010000118.1"/>
</dbReference>
<comment type="caution">
    <text evidence="2">The sequence shown here is derived from an EMBL/GenBank/DDBJ whole genome shotgun (WGS) entry which is preliminary data.</text>
</comment>
<dbReference type="PANTHER" id="PTHR45947">
    <property type="entry name" value="SULFOQUINOVOSYL TRANSFERASE SQD2"/>
    <property type="match status" value="1"/>
</dbReference>
<gene>
    <name evidence="2" type="ORF">H6G24_32875</name>
</gene>
<dbReference type="CDD" id="cd03801">
    <property type="entry name" value="GT4_PimA-like"/>
    <property type="match status" value="1"/>
</dbReference>
<dbReference type="Pfam" id="PF00534">
    <property type="entry name" value="Glycos_transf_1"/>
    <property type="match status" value="1"/>
</dbReference>
<evidence type="ECO:0000313" key="3">
    <source>
        <dbReference type="Proteomes" id="UP000658514"/>
    </source>
</evidence>
<accession>A0ABR8AJQ6</accession>
<organism evidence="2 3">
    <name type="scientific">Calothrix parietina FACHB-288</name>
    <dbReference type="NCBI Taxonomy" id="2692896"/>
    <lineage>
        <taxon>Bacteria</taxon>
        <taxon>Bacillati</taxon>
        <taxon>Cyanobacteriota</taxon>
        <taxon>Cyanophyceae</taxon>
        <taxon>Nostocales</taxon>
        <taxon>Calotrichaceae</taxon>
        <taxon>Calothrix</taxon>
    </lineage>
</organism>
<sequence length="402" mass="45624">MKQAIAENVSALRVLFISHTYMVGVNQGKLDAIASTGQAEVGLLAPSTWQAFAWGKRMQLEMPFPRIRMFPTKVFFDGRSTAYFHPPLATLRAIRDFQPDILQVEQEILAVSAFEMALWARLTGKALVVFCWENIDRKLPWYRALMYNFVLKSAKLIIAGNQEGADIIRKWGYQGKIAVMPQLGVDNKFFAPQANKQPNEEFRIGFVGRLVYEKGIDLILQAAKQLRDRGYAFKVVLCGTGNYETELRQEAQKQQIEDLVVWQGAVRHDEVPQVMNQFDVLVLPSRSIPTWKEQFGHVLIEAMAMGIPVVGSTCGEIPNVIGRSDLVFPQGDAAALAAILERMMREPNWWQAAGQYSLQRVEQHYTHESIAQKLINLWYQIVNLDHPQAVQQDPQNHDRATV</sequence>
<reference evidence="2 3" key="1">
    <citation type="journal article" date="2020" name="ISME J.">
        <title>Comparative genomics reveals insights into cyanobacterial evolution and habitat adaptation.</title>
        <authorList>
            <person name="Chen M.Y."/>
            <person name="Teng W.K."/>
            <person name="Zhao L."/>
            <person name="Hu C.X."/>
            <person name="Zhou Y.K."/>
            <person name="Han B.P."/>
            <person name="Song L.R."/>
            <person name="Shu W.S."/>
        </authorList>
    </citation>
    <scope>NUCLEOTIDE SEQUENCE [LARGE SCALE GENOMIC DNA]</scope>
    <source>
        <strain evidence="2 3">FACHB-288</strain>
    </source>
</reference>
<dbReference type="InterPro" id="IPR050194">
    <property type="entry name" value="Glycosyltransferase_grp1"/>
</dbReference>
<keyword evidence="3" id="KW-1185">Reference proteome</keyword>
<dbReference type="EMBL" id="JACJQH010000080">
    <property type="protein sequence ID" value="MBD2200208.1"/>
    <property type="molecule type" value="Genomic_DNA"/>
</dbReference>
<dbReference type="Gene3D" id="3.40.50.2000">
    <property type="entry name" value="Glycogen Phosphorylase B"/>
    <property type="match status" value="2"/>
</dbReference>
<dbReference type="PANTHER" id="PTHR45947:SF3">
    <property type="entry name" value="SULFOQUINOVOSYL TRANSFERASE SQD2"/>
    <property type="match status" value="1"/>
</dbReference>
<protein>
    <submittedName>
        <fullName evidence="2">Glycosyltransferase family 4 protein</fullName>
    </submittedName>
</protein>
<proteinExistence type="predicted"/>
<name>A0ABR8AJQ6_9CYAN</name>
<dbReference type="InterPro" id="IPR001296">
    <property type="entry name" value="Glyco_trans_1"/>
</dbReference>
<dbReference type="Proteomes" id="UP000658514">
    <property type="component" value="Unassembled WGS sequence"/>
</dbReference>
<evidence type="ECO:0000313" key="2">
    <source>
        <dbReference type="EMBL" id="MBD2200208.1"/>
    </source>
</evidence>